<dbReference type="PANTHER" id="PTHR43404:SF2">
    <property type="entry name" value="LIPOPOLYSACCHARIDE CHOLINEPHOSPHOTRANSFERASE LICD"/>
    <property type="match status" value="1"/>
</dbReference>
<dbReference type="InterPro" id="IPR007074">
    <property type="entry name" value="LicD/FKTN/FKRP_NTP_transf"/>
</dbReference>
<proteinExistence type="predicted"/>
<accession>A0A6N2ZJ23</accession>
<dbReference type="RefSeq" id="WP_227189617.1">
    <property type="nucleotide sequence ID" value="NZ_CACRUQ010000005.1"/>
</dbReference>
<sequence length="278" mass="33609">MRDYRNKNELTIEDIHSVTLKLVEKLIQICDDVGVNYYVAYGSLIGVVRHKGFIPWDDDFDVVMLRDDYETFCDYCMRHQDDMKPYKLFTRKNEENYPYNIARLNNMDYRAVYENVQGYDSGVFIDIYPLDGAGTNAEQVIQQVKKKKSDLFRIALWSIDDHYTKSTYHKWYRSVAKYVVRSYAKIRGSRYFLDKMESFKYLYDIKKSRYIAEMTWDSGLTLYEKKWFETYVYMDFENLKVKVPVGYDEFLKCHYGDYMKLPPAEERIPHHEYKVYRR</sequence>
<dbReference type="PANTHER" id="PTHR43404">
    <property type="entry name" value="LIPOPOLYSACCHARIDE CHOLINEPHOSPHOTRANSFERASE LICD"/>
    <property type="match status" value="1"/>
</dbReference>
<organism evidence="2">
    <name type="scientific">[Ruminococcus] torques</name>
    <dbReference type="NCBI Taxonomy" id="33039"/>
    <lineage>
        <taxon>Bacteria</taxon>
        <taxon>Bacillati</taxon>
        <taxon>Bacillota</taxon>
        <taxon>Clostridia</taxon>
        <taxon>Lachnospirales</taxon>
        <taxon>Lachnospiraceae</taxon>
        <taxon>Mediterraneibacter</taxon>
    </lineage>
</organism>
<gene>
    <name evidence="2" type="ORF">RTLFYP15_00740</name>
</gene>
<dbReference type="AlphaFoldDB" id="A0A6N2ZJ23"/>
<feature type="domain" description="LicD/FKTN/FKRP nucleotidyltransferase" evidence="1">
    <location>
        <begin position="30"/>
        <end position="256"/>
    </location>
</feature>
<evidence type="ECO:0000313" key="2">
    <source>
        <dbReference type="EMBL" id="VYT79545.1"/>
    </source>
</evidence>
<name>A0A6N2ZJ23_9FIRM</name>
<dbReference type="Pfam" id="PF04991">
    <property type="entry name" value="LicD"/>
    <property type="match status" value="1"/>
</dbReference>
<dbReference type="InterPro" id="IPR052942">
    <property type="entry name" value="LPS_cholinephosphotransferase"/>
</dbReference>
<dbReference type="EMBL" id="CACRUQ010000005">
    <property type="protein sequence ID" value="VYT79545.1"/>
    <property type="molecule type" value="Genomic_DNA"/>
</dbReference>
<dbReference type="GO" id="GO:0009100">
    <property type="term" value="P:glycoprotein metabolic process"/>
    <property type="evidence" value="ECO:0007669"/>
    <property type="project" value="UniProtKB-ARBA"/>
</dbReference>
<evidence type="ECO:0000259" key="1">
    <source>
        <dbReference type="Pfam" id="PF04991"/>
    </source>
</evidence>
<protein>
    <submittedName>
        <fullName evidence="2">LicD family protein</fullName>
    </submittedName>
</protein>
<reference evidence="2" key="1">
    <citation type="submission" date="2019-11" db="EMBL/GenBank/DDBJ databases">
        <authorList>
            <person name="Feng L."/>
        </authorList>
    </citation>
    <scope>NUCLEOTIDE SEQUENCE</scope>
    <source>
        <strain evidence="2">RtorquesLFYP15</strain>
    </source>
</reference>